<feature type="domain" description="DUF8173" evidence="3">
    <location>
        <begin position="229"/>
        <end position="367"/>
    </location>
</feature>
<feature type="transmembrane region" description="Helical" evidence="1">
    <location>
        <begin position="296"/>
        <end position="318"/>
    </location>
</feature>
<feature type="transmembrane region" description="Helical" evidence="1">
    <location>
        <begin position="330"/>
        <end position="348"/>
    </location>
</feature>
<dbReference type="Proteomes" id="UP000177354">
    <property type="component" value="Unassembled WGS sequence"/>
</dbReference>
<keyword evidence="1" id="KW-0812">Transmembrane</keyword>
<dbReference type="AlphaFoldDB" id="A0A1F5Z6E0"/>
<dbReference type="EMBL" id="MFJF01000005">
    <property type="protein sequence ID" value="OGG08008.1"/>
    <property type="molecule type" value="Genomic_DNA"/>
</dbReference>
<evidence type="ECO:0000256" key="2">
    <source>
        <dbReference type="SAM" id="SignalP"/>
    </source>
</evidence>
<feature type="transmembrane region" description="Helical" evidence="1">
    <location>
        <begin position="232"/>
        <end position="253"/>
    </location>
</feature>
<gene>
    <name evidence="4" type="ORF">A2777_01305</name>
</gene>
<dbReference type="InterPro" id="IPR058486">
    <property type="entry name" value="DUF8173"/>
</dbReference>
<keyword evidence="1" id="KW-0472">Membrane</keyword>
<evidence type="ECO:0000313" key="5">
    <source>
        <dbReference type="Proteomes" id="UP000177354"/>
    </source>
</evidence>
<feature type="transmembrane region" description="Helical" evidence="1">
    <location>
        <begin position="265"/>
        <end position="290"/>
    </location>
</feature>
<evidence type="ECO:0000259" key="3">
    <source>
        <dbReference type="Pfam" id="PF26514"/>
    </source>
</evidence>
<evidence type="ECO:0000313" key="4">
    <source>
        <dbReference type="EMBL" id="OGG08008.1"/>
    </source>
</evidence>
<name>A0A1F5Z6E0_9BACT</name>
<reference evidence="4 5" key="1">
    <citation type="journal article" date="2016" name="Nat. Commun.">
        <title>Thousands of microbial genomes shed light on interconnected biogeochemical processes in an aquifer system.</title>
        <authorList>
            <person name="Anantharaman K."/>
            <person name="Brown C.T."/>
            <person name="Hug L.A."/>
            <person name="Sharon I."/>
            <person name="Castelle C.J."/>
            <person name="Probst A.J."/>
            <person name="Thomas B.C."/>
            <person name="Singh A."/>
            <person name="Wilkins M.J."/>
            <person name="Karaoz U."/>
            <person name="Brodie E.L."/>
            <person name="Williams K.H."/>
            <person name="Hubbard S.S."/>
            <person name="Banfield J.F."/>
        </authorList>
    </citation>
    <scope>NUCLEOTIDE SEQUENCE [LARGE SCALE GENOMIC DNA]</scope>
</reference>
<keyword evidence="1" id="KW-1133">Transmembrane helix</keyword>
<feature type="signal peptide" evidence="2">
    <location>
        <begin position="1"/>
        <end position="21"/>
    </location>
</feature>
<protein>
    <recommendedName>
        <fullName evidence="3">DUF8173 domain-containing protein</fullName>
    </recommendedName>
</protein>
<dbReference type="Pfam" id="PF26514">
    <property type="entry name" value="DUF8173"/>
    <property type="match status" value="1"/>
</dbReference>
<feature type="chain" id="PRO_5009522821" description="DUF8173 domain-containing protein" evidence="2">
    <location>
        <begin position="22"/>
        <end position="390"/>
    </location>
</feature>
<evidence type="ECO:0000256" key="1">
    <source>
        <dbReference type="SAM" id="Phobius"/>
    </source>
</evidence>
<keyword evidence="2" id="KW-0732">Signal</keyword>
<comment type="caution">
    <text evidence="4">The sequence shown here is derived from an EMBL/GenBank/DDBJ whole genome shotgun (WGS) entry which is preliminary data.</text>
</comment>
<feature type="transmembrane region" description="Helical" evidence="1">
    <location>
        <begin position="354"/>
        <end position="374"/>
    </location>
</feature>
<organism evidence="4 5">
    <name type="scientific">Candidatus Gottesmanbacteria bacterium RIFCSPHIGHO2_01_FULL_40_15</name>
    <dbReference type="NCBI Taxonomy" id="1798376"/>
    <lineage>
        <taxon>Bacteria</taxon>
        <taxon>Candidatus Gottesmaniibacteriota</taxon>
    </lineage>
</organism>
<sequence length="390" mass="41920">MKKVFVAVAFLLFISVKGIFAQGDVTPQFQASKIYRLPQGEVVNEDLFIAAERVEISGLVNGDVYAAGGQIFIDGQVNGDLLAAGGTINVSGIVMQNLRIVGGQVTLSGRTGRNTSIAGGNIEIIQSAELNRGLAAVFGNFTLNAPVAGYVKAAGGNMTLNNTVNGNVDAAIGVLRVAGKGQVQGDLNYWSGDRASIDDTALITGSVNFNRVSGPPVKTAEVKNKLFAAARVSSLILTYFTGLIFLGLFPIFLKTTVTNLQEKPLMSFIWGIISPFLIFVLIIIFTLTIIGIPLAIFILLLYLLFFYIARIPVIFYLGKIFIGRLSADPKPVWVLTAGLLIYWILIMIPLFGPLFSFIVPVIGFGATLLAAGFSRKPHVQETSRGRSKKR</sequence>
<accession>A0A1F5Z6E0</accession>
<proteinExistence type="predicted"/>